<dbReference type="Pfam" id="PF01702">
    <property type="entry name" value="TGT"/>
    <property type="match status" value="1"/>
</dbReference>
<feature type="region of interest" description="Disordered" evidence="5">
    <location>
        <begin position="1"/>
        <end position="21"/>
    </location>
</feature>
<feature type="active site" description="Nucleophile" evidence="4">
    <location>
        <position position="283"/>
    </location>
</feature>
<gene>
    <name evidence="4" type="primary">tgt</name>
    <name evidence="7" type="ORF">UV42_C0017G0021</name>
</gene>
<dbReference type="PATRIC" id="fig|1619052.3.peg.439"/>
<comment type="caution">
    <text evidence="7">The sequence shown here is derived from an EMBL/GenBank/DDBJ whole genome shotgun (WGS) entry which is preliminary data.</text>
</comment>
<evidence type="ECO:0000313" key="7">
    <source>
        <dbReference type="EMBL" id="KKS71917.1"/>
    </source>
</evidence>
<dbReference type="Gene3D" id="3.20.20.105">
    <property type="entry name" value="Queuine tRNA-ribosyltransferase-like"/>
    <property type="match status" value="1"/>
</dbReference>
<evidence type="ECO:0000256" key="1">
    <source>
        <dbReference type="ARBA" id="ARBA00022676"/>
    </source>
</evidence>
<dbReference type="UniPathway" id="UPA00392"/>
<dbReference type="NCBIfam" id="TIGR00430">
    <property type="entry name" value="Q_tRNA_tgt"/>
    <property type="match status" value="1"/>
</dbReference>
<dbReference type="EC" id="2.4.2.29" evidence="4"/>
<evidence type="ECO:0000256" key="4">
    <source>
        <dbReference type="HAMAP-Rule" id="MF_00168"/>
    </source>
</evidence>
<keyword evidence="4" id="KW-0862">Zinc</keyword>
<dbReference type="InterPro" id="IPR004803">
    <property type="entry name" value="TGT"/>
</dbReference>
<dbReference type="GO" id="GO:0005829">
    <property type="term" value="C:cytosol"/>
    <property type="evidence" value="ECO:0007669"/>
    <property type="project" value="TreeGrafter"/>
</dbReference>
<dbReference type="PANTHER" id="PTHR46499">
    <property type="entry name" value="QUEUINE TRNA-RIBOSYLTRANSFERASE"/>
    <property type="match status" value="1"/>
</dbReference>
<feature type="binding site" evidence="4">
    <location>
        <position position="232"/>
    </location>
    <ligand>
        <name>substrate</name>
    </ligand>
</feature>
<dbReference type="GO" id="GO:0046872">
    <property type="term" value="F:metal ion binding"/>
    <property type="evidence" value="ECO:0007669"/>
    <property type="project" value="UniProtKB-KW"/>
</dbReference>
<proteinExistence type="inferred from homology"/>
<dbReference type="EMBL" id="LCEK01000017">
    <property type="protein sequence ID" value="KKS71917.1"/>
    <property type="molecule type" value="Genomic_DNA"/>
</dbReference>
<dbReference type="InterPro" id="IPR036511">
    <property type="entry name" value="TGT-like_sf"/>
</dbReference>
<comment type="pathway">
    <text evidence="4">tRNA modification; tRNA-queuosine biosynthesis.</text>
</comment>
<comment type="catalytic activity">
    <reaction evidence="4">
        <text>7-aminomethyl-7-carbaguanine + guanosine(34) in tRNA = 7-aminomethyl-7-carbaguanosine(34) in tRNA + guanine</text>
        <dbReference type="Rhea" id="RHEA:24104"/>
        <dbReference type="Rhea" id="RHEA-COMP:10341"/>
        <dbReference type="Rhea" id="RHEA-COMP:10342"/>
        <dbReference type="ChEBI" id="CHEBI:16235"/>
        <dbReference type="ChEBI" id="CHEBI:58703"/>
        <dbReference type="ChEBI" id="CHEBI:74269"/>
        <dbReference type="ChEBI" id="CHEBI:82833"/>
        <dbReference type="EC" id="2.4.2.29"/>
    </reaction>
</comment>
<dbReference type="SUPFAM" id="SSF51713">
    <property type="entry name" value="tRNA-guanine transglycosylase"/>
    <property type="match status" value="1"/>
</dbReference>
<dbReference type="InterPro" id="IPR002616">
    <property type="entry name" value="tRNA_ribo_trans-like"/>
</dbReference>
<comment type="function">
    <text evidence="4">Catalyzes the base-exchange of a guanine (G) residue with the queuine precursor 7-aminomethyl-7-deazaguanine (PreQ1) at position 34 (anticodon wobble position) in tRNAs with GU(N) anticodons (tRNA-Asp, -Asn, -His and -Tyr). Catalysis occurs through a double-displacement mechanism. The nucleophile active site attacks the C1' of nucleotide 34 to detach the guanine base from the RNA, forming a covalent enzyme-RNA intermediate. The proton acceptor active site deprotonates the incoming PreQ1, allowing a nucleophilic attack on the C1' of the ribose to form the product. After dissociation, two additional enzymatic reactions on the tRNA convert PreQ1 to queuine (Q), resulting in the hypermodified nucleoside queuosine (7-(((4,5-cis-dihydroxy-2-cyclopenten-1-yl)amino)methyl)-7-deazaguanosine).</text>
</comment>
<feature type="binding site" evidence="4">
    <location>
        <position position="334"/>
    </location>
    <ligand>
        <name>Zn(2+)</name>
        <dbReference type="ChEBI" id="CHEBI:29105"/>
    </ligand>
</feature>
<evidence type="ECO:0000259" key="6">
    <source>
        <dbReference type="Pfam" id="PF01702"/>
    </source>
</evidence>
<keyword evidence="4" id="KW-0671">Queuosine biosynthesis</keyword>
<feature type="binding site" evidence="4">
    <location>
        <position position="331"/>
    </location>
    <ligand>
        <name>Zn(2+)</name>
        <dbReference type="ChEBI" id="CHEBI:29105"/>
    </ligand>
</feature>
<dbReference type="InterPro" id="IPR050076">
    <property type="entry name" value="ArchSynthase1/Queuine_TRR"/>
</dbReference>
<feature type="binding site" evidence="4">
    <location>
        <position position="329"/>
    </location>
    <ligand>
        <name>Zn(2+)</name>
        <dbReference type="ChEBI" id="CHEBI:29105"/>
    </ligand>
</feature>
<dbReference type="AlphaFoldDB" id="A0A0G1BF42"/>
<feature type="compositionally biased region" description="Polar residues" evidence="5">
    <location>
        <begin position="1"/>
        <end position="12"/>
    </location>
</feature>
<dbReference type="GO" id="GO:0008616">
    <property type="term" value="P:tRNA queuosine(34) biosynthetic process"/>
    <property type="evidence" value="ECO:0007669"/>
    <property type="project" value="UniProtKB-UniRule"/>
</dbReference>
<reference evidence="7 8" key="1">
    <citation type="journal article" date="2015" name="Nature">
        <title>rRNA introns, odd ribosomes, and small enigmatic genomes across a large radiation of phyla.</title>
        <authorList>
            <person name="Brown C.T."/>
            <person name="Hug L.A."/>
            <person name="Thomas B.C."/>
            <person name="Sharon I."/>
            <person name="Castelle C.J."/>
            <person name="Singh A."/>
            <person name="Wilkins M.J."/>
            <person name="Williams K.H."/>
            <person name="Banfield J.F."/>
        </authorList>
    </citation>
    <scope>NUCLEOTIDE SEQUENCE [LARGE SCALE GENOMIC DNA]</scope>
</reference>
<keyword evidence="1 4" id="KW-0328">Glycosyltransferase</keyword>
<organism evidence="7 8">
    <name type="scientific">Candidatus Magasanikbacteria bacterium GW2011_GWE2_42_7</name>
    <dbReference type="NCBI Taxonomy" id="1619052"/>
    <lineage>
        <taxon>Bacteria</taxon>
        <taxon>Candidatus Magasanikiibacteriota</taxon>
    </lineage>
</organism>
<comment type="cofactor">
    <cofactor evidence="4">
        <name>Zn(2+)</name>
        <dbReference type="ChEBI" id="CHEBI:29105"/>
    </cofactor>
    <text evidence="4">Binds 1 zinc ion per subunit.</text>
</comment>
<comment type="subunit">
    <text evidence="4">Homodimer. Within each dimer, one monomer is responsible for RNA recognition and catalysis, while the other monomer binds to the replacement base PreQ1.</text>
</comment>
<feature type="binding site" evidence="4">
    <location>
        <position position="360"/>
    </location>
    <ligand>
        <name>Zn(2+)</name>
        <dbReference type="ChEBI" id="CHEBI:29105"/>
    </ligand>
</feature>
<feature type="binding site" evidence="4">
    <location>
        <position position="205"/>
    </location>
    <ligand>
        <name>substrate</name>
    </ligand>
</feature>
<comment type="caution">
    <text evidence="4">Lacks conserved residue(s) required for the propagation of feature annotation.</text>
</comment>
<dbReference type="HAMAP" id="MF_00168">
    <property type="entry name" value="Q_tRNA_Tgt"/>
    <property type="match status" value="1"/>
</dbReference>
<dbReference type="PANTHER" id="PTHR46499:SF1">
    <property type="entry name" value="QUEUINE TRNA-RIBOSYLTRANSFERASE"/>
    <property type="match status" value="1"/>
</dbReference>
<accession>A0A0G1BF42</accession>
<sequence>MKFFEITSQSSKSKARTGVMHTDHGDVETPCFMPVGTQATVKTLDSQDLEVLDPEVILANTYHLHLRPGEDLIADFGGLHKFMNWKGPILTDSGGFQVFSLAQGKENEDANEHTKLVKIDDDGVTFRSHIDGSEHRFDAEVAIDIQHKLGADIIMAWDECTPDDADETYARQALERTHKWAERSVKQHKKTARKDYKQFLFGIVQGAGHKELREESARVISAMDFDGIAIGGESIGYNMKATKEILSWVMPLIPEHKPHYTMGVGYSPTDLFDVVEEGIDMFDCVAPTRIARNGALYVSPNVKKHDKKYTITITRSQYRDDKNPIDPSCTCHTCKNYSRAYIHHLFRAGEMLAYRLATIHNVHFLLELMRQMRTAIKEDRFLEMKKEWIS</sequence>
<dbReference type="Proteomes" id="UP000033867">
    <property type="component" value="Unassembled WGS sequence"/>
</dbReference>
<comment type="similarity">
    <text evidence="4">Belongs to the queuine tRNA-ribosyltransferase family.</text>
</comment>
<feature type="binding site" evidence="4">
    <location>
        <position position="158"/>
    </location>
    <ligand>
        <name>substrate</name>
    </ligand>
</feature>
<evidence type="ECO:0000313" key="8">
    <source>
        <dbReference type="Proteomes" id="UP000033867"/>
    </source>
</evidence>
<dbReference type="NCBIfam" id="TIGR00449">
    <property type="entry name" value="tgt_general"/>
    <property type="match status" value="1"/>
</dbReference>
<keyword evidence="4" id="KW-0479">Metal-binding</keyword>
<dbReference type="GO" id="GO:0008479">
    <property type="term" value="F:tRNA-guanosine(34) queuine transglycosylase activity"/>
    <property type="evidence" value="ECO:0007669"/>
    <property type="project" value="UniProtKB-UniRule"/>
</dbReference>
<protein>
    <recommendedName>
        <fullName evidence="4">Queuine tRNA-ribosyltransferase</fullName>
        <ecNumber evidence="4">2.4.2.29</ecNumber>
    </recommendedName>
    <alternativeName>
        <fullName evidence="4">Guanine insertion enzyme</fullName>
    </alternativeName>
    <alternativeName>
        <fullName evidence="4">tRNA-guanine transglycosylase</fullName>
    </alternativeName>
</protein>
<feature type="active site" description="Proton acceptor" evidence="4">
    <location>
        <position position="92"/>
    </location>
</feature>
<evidence type="ECO:0000256" key="5">
    <source>
        <dbReference type="SAM" id="MobiDB-lite"/>
    </source>
</evidence>
<feature type="region of interest" description="RNA binding; important for wobble base 34 recognition" evidence="4">
    <location>
        <begin position="288"/>
        <end position="292"/>
    </location>
</feature>
<evidence type="ECO:0000256" key="3">
    <source>
        <dbReference type="ARBA" id="ARBA00022694"/>
    </source>
</evidence>
<name>A0A0G1BF42_9BACT</name>
<keyword evidence="2 4" id="KW-0808">Transferase</keyword>
<keyword evidence="3 4" id="KW-0819">tRNA processing</keyword>
<feature type="domain" description="tRNA-guanine(15) transglycosylase-like" evidence="6">
    <location>
        <begin position="13"/>
        <end position="389"/>
    </location>
</feature>
<feature type="binding site" evidence="4">
    <location>
        <begin position="92"/>
        <end position="96"/>
    </location>
    <ligand>
        <name>substrate</name>
    </ligand>
</feature>
<evidence type="ECO:0000256" key="2">
    <source>
        <dbReference type="ARBA" id="ARBA00022679"/>
    </source>
</evidence>